<dbReference type="InterPro" id="IPR026869">
    <property type="entry name" value="EgtC-like"/>
</dbReference>
<comment type="caution">
    <text evidence="3">The sequence shown here is derived from an EMBL/GenBank/DDBJ whole genome shotgun (WGS) entry which is preliminary data.</text>
</comment>
<dbReference type="PROSITE" id="PS51278">
    <property type="entry name" value="GATASE_TYPE_2"/>
    <property type="match status" value="1"/>
</dbReference>
<dbReference type="OrthoDB" id="14446at2759"/>
<dbReference type="GO" id="GO:0061672">
    <property type="term" value="C:glutathione hydrolase complex"/>
    <property type="evidence" value="ECO:0007669"/>
    <property type="project" value="TreeGrafter"/>
</dbReference>
<dbReference type="SUPFAM" id="SSF56235">
    <property type="entry name" value="N-terminal nucleophile aminohydrolases (Ntn hydrolases)"/>
    <property type="match status" value="1"/>
</dbReference>
<evidence type="ECO:0000313" key="4">
    <source>
        <dbReference type="Proteomes" id="UP000193411"/>
    </source>
</evidence>
<dbReference type="PANTHER" id="PTHR43187:SF1">
    <property type="entry name" value="GLUTAMINE AMIDOTRANSFERASE DUG3-RELATED"/>
    <property type="match status" value="1"/>
</dbReference>
<dbReference type="GO" id="GO:0006751">
    <property type="term" value="P:glutathione catabolic process"/>
    <property type="evidence" value="ECO:0007669"/>
    <property type="project" value="TreeGrafter"/>
</dbReference>
<gene>
    <name evidence="3" type="ORF">BCR44DRAFT_1391036</name>
</gene>
<evidence type="ECO:0000259" key="2">
    <source>
        <dbReference type="PROSITE" id="PS51278"/>
    </source>
</evidence>
<dbReference type="Gene3D" id="3.60.20.10">
    <property type="entry name" value="Glutamine Phosphoribosylpyrophosphate, subunit 1, domain 1"/>
    <property type="match status" value="1"/>
</dbReference>
<feature type="domain" description="Glutamine amidotransferase type-2" evidence="2">
    <location>
        <begin position="2"/>
        <end position="303"/>
    </location>
</feature>
<evidence type="ECO:0000256" key="1">
    <source>
        <dbReference type="ARBA" id="ARBA00022962"/>
    </source>
</evidence>
<name>A0A1Y2HGS6_9FUNG</name>
<organism evidence="3 4">
    <name type="scientific">Catenaria anguillulae PL171</name>
    <dbReference type="NCBI Taxonomy" id="765915"/>
    <lineage>
        <taxon>Eukaryota</taxon>
        <taxon>Fungi</taxon>
        <taxon>Fungi incertae sedis</taxon>
        <taxon>Blastocladiomycota</taxon>
        <taxon>Blastocladiomycetes</taxon>
        <taxon>Blastocladiales</taxon>
        <taxon>Catenariaceae</taxon>
        <taxon>Catenaria</taxon>
    </lineage>
</organism>
<accession>A0A1Y2HGS6</accession>
<keyword evidence="4" id="KW-1185">Reference proteome</keyword>
<keyword evidence="3" id="KW-0808">Transferase</keyword>
<dbReference type="InterPro" id="IPR029055">
    <property type="entry name" value="Ntn_hydrolases_N"/>
</dbReference>
<dbReference type="GO" id="GO:0008242">
    <property type="term" value="F:omega peptidase activity"/>
    <property type="evidence" value="ECO:0007669"/>
    <property type="project" value="TreeGrafter"/>
</dbReference>
<dbReference type="Pfam" id="PF13230">
    <property type="entry name" value="GATase_4"/>
    <property type="match status" value="1"/>
</dbReference>
<protein>
    <submittedName>
        <fullName evidence="3">Glutamine amidotransferase</fullName>
    </submittedName>
</protein>
<dbReference type="CDD" id="cd01908">
    <property type="entry name" value="YafJ"/>
    <property type="match status" value="1"/>
</dbReference>
<keyword evidence="1 3" id="KW-0315">Glutamine amidotransferase</keyword>
<reference evidence="3 4" key="1">
    <citation type="submission" date="2016-07" db="EMBL/GenBank/DDBJ databases">
        <title>Pervasive Adenine N6-methylation of Active Genes in Fungi.</title>
        <authorList>
            <consortium name="DOE Joint Genome Institute"/>
            <person name="Mondo S.J."/>
            <person name="Dannebaum R.O."/>
            <person name="Kuo R.C."/>
            <person name="Labutti K."/>
            <person name="Haridas S."/>
            <person name="Kuo A."/>
            <person name="Salamov A."/>
            <person name="Ahrendt S.R."/>
            <person name="Lipzen A."/>
            <person name="Sullivan W."/>
            <person name="Andreopoulos W.B."/>
            <person name="Clum A."/>
            <person name="Lindquist E."/>
            <person name="Daum C."/>
            <person name="Ramamoorthy G.K."/>
            <person name="Gryganskyi A."/>
            <person name="Culley D."/>
            <person name="Magnuson J.K."/>
            <person name="James T.Y."/>
            <person name="O'Malley M.A."/>
            <person name="Stajich J.E."/>
            <person name="Spatafora J.W."/>
            <person name="Visel A."/>
            <person name="Grigoriev I.V."/>
        </authorList>
    </citation>
    <scope>NUCLEOTIDE SEQUENCE [LARGE SCALE GENOMIC DNA]</scope>
    <source>
        <strain evidence="3 4">PL171</strain>
    </source>
</reference>
<dbReference type="AlphaFoldDB" id="A0A1Y2HGS6"/>
<dbReference type="InterPro" id="IPR052373">
    <property type="entry name" value="Gamma-glu_amide_hydrolase"/>
</dbReference>
<dbReference type="PANTHER" id="PTHR43187">
    <property type="entry name" value="GLUTAMINE AMIDOTRANSFERASE DUG3-RELATED"/>
    <property type="match status" value="1"/>
</dbReference>
<dbReference type="Proteomes" id="UP000193411">
    <property type="component" value="Unassembled WGS sequence"/>
</dbReference>
<sequence>MCRWICFQSKSPVLLADLLIRPHHSIINQSFDCRLRLDEVRPLNADGFGVGWYPNATEDTTDPANDGSPCIFTSVLPAWNNPNLSRLANKIKSTLVFCHVRAASPGFPISEANCHPWAHGKLMFQHNGYIAHFNKIKRALQAKIPDDIYNSVHGNTDSEWAFALFLSMLKDPNASTFDPYELKSALLATIATINTLLTSAGVHPPSSPSLLNFAVTDGHTILCTRYTNCTTREAASLYWSSGSKFTTSPSGESTMEKRSGKREQIVVIASEPLTFHKSDWCKLPDNTLLMVGERGNVLVFPIEDEYWDPSATREPEVPWWTVAGRIRLGTEE</sequence>
<dbReference type="GO" id="GO:0005737">
    <property type="term" value="C:cytoplasm"/>
    <property type="evidence" value="ECO:0007669"/>
    <property type="project" value="TreeGrafter"/>
</dbReference>
<dbReference type="EMBL" id="MCFL01000033">
    <property type="protein sequence ID" value="ORZ33798.1"/>
    <property type="molecule type" value="Genomic_DNA"/>
</dbReference>
<dbReference type="STRING" id="765915.A0A1Y2HGS6"/>
<dbReference type="InterPro" id="IPR017932">
    <property type="entry name" value="GATase_2_dom"/>
</dbReference>
<proteinExistence type="predicted"/>
<evidence type="ECO:0000313" key="3">
    <source>
        <dbReference type="EMBL" id="ORZ33798.1"/>
    </source>
</evidence>
<dbReference type="GO" id="GO:0016740">
    <property type="term" value="F:transferase activity"/>
    <property type="evidence" value="ECO:0007669"/>
    <property type="project" value="UniProtKB-KW"/>
</dbReference>